<organism evidence="1">
    <name type="scientific">marine sediment metagenome</name>
    <dbReference type="NCBI Taxonomy" id="412755"/>
    <lineage>
        <taxon>unclassified sequences</taxon>
        <taxon>metagenomes</taxon>
        <taxon>ecological metagenomes</taxon>
    </lineage>
</organism>
<reference evidence="1" key="1">
    <citation type="journal article" date="2014" name="Front. Microbiol.">
        <title>High frequency of phylogenetically diverse reductive dehalogenase-homologous genes in deep subseafloor sedimentary metagenomes.</title>
        <authorList>
            <person name="Kawai M."/>
            <person name="Futagami T."/>
            <person name="Toyoda A."/>
            <person name="Takaki Y."/>
            <person name="Nishi S."/>
            <person name="Hori S."/>
            <person name="Arai W."/>
            <person name="Tsubouchi T."/>
            <person name="Morono Y."/>
            <person name="Uchiyama I."/>
            <person name="Ito T."/>
            <person name="Fujiyama A."/>
            <person name="Inagaki F."/>
            <person name="Takami H."/>
        </authorList>
    </citation>
    <scope>NUCLEOTIDE SEQUENCE</scope>
    <source>
        <strain evidence="1">Expedition CK06-06</strain>
    </source>
</reference>
<evidence type="ECO:0000313" key="1">
    <source>
        <dbReference type="EMBL" id="GAH82963.1"/>
    </source>
</evidence>
<evidence type="ECO:0008006" key="2">
    <source>
        <dbReference type="Google" id="ProtNLM"/>
    </source>
</evidence>
<dbReference type="SUPFAM" id="SSF89372">
    <property type="entry name" value="Fucose-specific lectin"/>
    <property type="match status" value="1"/>
</dbReference>
<sequence length="230" mass="25660">LDFLLKGDPHFTPWITKSDADDGTWSTQAGFEYQLSETYHGHMRCFGLPLTGGKVFAIWGWRNVQAKGKVWNGSSWSEEETVTSSNLLPLYDLGPGMSAVNEGDNVHLVFCSSTPDILYRKRTYGVGWGAEVTVQASVTTTSEPVLSKDGSTLYCFWASSPSVDHIYYKKYSGGSWDADPTDWIDEATDQLTSAANISCYYNKYGAYIGLFYETLTASPYRVKHNYLTPQ</sequence>
<accession>X1KLP1</accession>
<comment type="caution">
    <text evidence="1">The sequence shown here is derived from an EMBL/GenBank/DDBJ whole genome shotgun (WGS) entry which is preliminary data.</text>
</comment>
<dbReference type="EMBL" id="BARU01039608">
    <property type="protein sequence ID" value="GAH82963.1"/>
    <property type="molecule type" value="Genomic_DNA"/>
</dbReference>
<feature type="non-terminal residue" evidence="1">
    <location>
        <position position="1"/>
    </location>
</feature>
<proteinExistence type="predicted"/>
<dbReference type="AlphaFoldDB" id="X1KLP1"/>
<name>X1KLP1_9ZZZZ</name>
<gene>
    <name evidence="1" type="ORF">S03H2_61362</name>
</gene>
<dbReference type="Gene3D" id="2.120.10.70">
    <property type="entry name" value="Fucose-specific lectin"/>
    <property type="match status" value="1"/>
</dbReference>
<protein>
    <recommendedName>
        <fullName evidence="2">DUF4185 domain-containing protein</fullName>
    </recommendedName>
</protein>